<organism evidence="3 4">
    <name type="scientific">Lacticaseibacillus zeae</name>
    <name type="common">Lactobacillus zeae</name>
    <dbReference type="NCBI Taxonomy" id="57037"/>
    <lineage>
        <taxon>Bacteria</taxon>
        <taxon>Bacillati</taxon>
        <taxon>Bacillota</taxon>
        <taxon>Bacilli</taxon>
        <taxon>Lactobacillales</taxon>
        <taxon>Lactobacillaceae</taxon>
        <taxon>Lacticaseibacillus</taxon>
    </lineage>
</organism>
<dbReference type="Pfam" id="PF01380">
    <property type="entry name" value="SIS"/>
    <property type="match status" value="1"/>
</dbReference>
<sequence>MIKINEAKKIVLSEMSRPVVDEAKFDELLIKLGRAANIFVVGHGRSGLVAKMFANRLLQLGLSVHAIDEITCPPVKKTDLLLILSGSGSSLALVDAAEIALNEKAEVALITAEDVSRLTAVIKTVIVLRADTKHSTHKVSKQPMGAMFEQSSFLLLEACVLCLQERLARDEVFMENHHANIE</sequence>
<evidence type="ECO:0000259" key="2">
    <source>
        <dbReference type="PROSITE" id="PS51464"/>
    </source>
</evidence>
<protein>
    <submittedName>
        <fullName evidence="3">SIS domain-containing protein</fullName>
    </submittedName>
</protein>
<name>A0A5R8LYJ6_LACZE</name>
<dbReference type="RefSeq" id="WP_138117812.1">
    <property type="nucleotide sequence ID" value="NZ_VBWN01000003.1"/>
</dbReference>
<dbReference type="Gene3D" id="3.40.50.10490">
    <property type="entry name" value="Glucose-6-phosphate isomerase like protein, domain 1"/>
    <property type="match status" value="1"/>
</dbReference>
<dbReference type="EMBL" id="VBWN01000003">
    <property type="protein sequence ID" value="TLF42390.1"/>
    <property type="molecule type" value="Genomic_DNA"/>
</dbReference>
<gene>
    <name evidence="3" type="ORF">FEI14_05730</name>
</gene>
<dbReference type="GO" id="GO:0097367">
    <property type="term" value="F:carbohydrate derivative binding"/>
    <property type="evidence" value="ECO:0007669"/>
    <property type="project" value="InterPro"/>
</dbReference>
<evidence type="ECO:0000256" key="1">
    <source>
        <dbReference type="ARBA" id="ARBA00009235"/>
    </source>
</evidence>
<reference evidence="3 4" key="1">
    <citation type="submission" date="2019-05" db="EMBL/GenBank/DDBJ databases">
        <title>Genome-based reclassification of Lactobacillus casei as Lactobacillus casei subsp. casei. subsp.nov., description of Lactobacillus casei subsp. zeae subsp. nov., and emended description of Lactobacillus casei.</title>
        <authorList>
            <person name="Huang C.-H."/>
        </authorList>
    </citation>
    <scope>NUCLEOTIDE SEQUENCE [LARGE SCALE GENOMIC DNA]</scope>
    <source>
        <strain evidence="3 4">CRBIP24.58</strain>
    </source>
</reference>
<comment type="similarity">
    <text evidence="1">Belongs to the SIS family. PHI subfamily.</text>
</comment>
<dbReference type="AlphaFoldDB" id="A0A5R8LYJ6"/>
<evidence type="ECO:0000313" key="4">
    <source>
        <dbReference type="Proteomes" id="UP000307781"/>
    </source>
</evidence>
<dbReference type="PANTHER" id="PTHR43443">
    <property type="entry name" value="3-HEXULOSE-6-PHOSPHATE ISOMERASE"/>
    <property type="match status" value="1"/>
</dbReference>
<feature type="domain" description="SIS" evidence="2">
    <location>
        <begin position="28"/>
        <end position="158"/>
    </location>
</feature>
<dbReference type="SUPFAM" id="SSF53697">
    <property type="entry name" value="SIS domain"/>
    <property type="match status" value="1"/>
</dbReference>
<accession>A0A5R8LYJ6</accession>
<proteinExistence type="inferred from homology"/>
<dbReference type="PANTHER" id="PTHR43443:SF1">
    <property type="entry name" value="3-HEXULOSE-6-PHOSPHATE ISOMERASE"/>
    <property type="match status" value="1"/>
</dbReference>
<dbReference type="PROSITE" id="PS51464">
    <property type="entry name" value="SIS"/>
    <property type="match status" value="1"/>
</dbReference>
<dbReference type="GO" id="GO:1901135">
    <property type="term" value="P:carbohydrate derivative metabolic process"/>
    <property type="evidence" value="ECO:0007669"/>
    <property type="project" value="InterPro"/>
</dbReference>
<dbReference type="InterPro" id="IPR001347">
    <property type="entry name" value="SIS_dom"/>
</dbReference>
<dbReference type="InterPro" id="IPR017552">
    <property type="entry name" value="PHI/rmpB"/>
</dbReference>
<comment type="caution">
    <text evidence="3">The sequence shown here is derived from an EMBL/GenBank/DDBJ whole genome shotgun (WGS) entry which is preliminary data.</text>
</comment>
<dbReference type="NCBIfam" id="TIGR03127">
    <property type="entry name" value="RuMP_HxlB"/>
    <property type="match status" value="1"/>
</dbReference>
<dbReference type="GO" id="GO:0016853">
    <property type="term" value="F:isomerase activity"/>
    <property type="evidence" value="ECO:0007669"/>
    <property type="project" value="InterPro"/>
</dbReference>
<dbReference type="InterPro" id="IPR046348">
    <property type="entry name" value="SIS_dom_sf"/>
</dbReference>
<evidence type="ECO:0000313" key="3">
    <source>
        <dbReference type="EMBL" id="TLF42390.1"/>
    </source>
</evidence>
<dbReference type="Proteomes" id="UP000307781">
    <property type="component" value="Unassembled WGS sequence"/>
</dbReference>